<dbReference type="Proteomes" id="UP000053766">
    <property type="component" value="Unassembled WGS sequence"/>
</dbReference>
<evidence type="ECO:0000256" key="1">
    <source>
        <dbReference type="ARBA" id="ARBA00023054"/>
    </source>
</evidence>
<keyword evidence="1 2" id="KW-0175">Coiled coil</keyword>
<name>A0A0D8Y8N5_DICVI</name>
<dbReference type="STRING" id="29172.A0A0D8Y8N5"/>
<reference evidence="5" key="2">
    <citation type="journal article" date="2016" name="Sci. Rep.">
        <title>Dictyocaulus viviparus genome, variome and transcriptome elucidate lungworm biology and support future intervention.</title>
        <authorList>
            <person name="McNulty S.N."/>
            <person name="Strube C."/>
            <person name="Rosa B.A."/>
            <person name="Martin J.C."/>
            <person name="Tyagi R."/>
            <person name="Choi Y.J."/>
            <person name="Wang Q."/>
            <person name="Hallsworth Pepin K."/>
            <person name="Zhang X."/>
            <person name="Ozersky P."/>
            <person name="Wilson R.K."/>
            <person name="Sternberg P.W."/>
            <person name="Gasser R.B."/>
            <person name="Mitreva M."/>
        </authorList>
    </citation>
    <scope>NUCLEOTIDE SEQUENCE [LARGE SCALE GENOMIC DNA]</scope>
    <source>
        <strain evidence="5">HannoverDv2000</strain>
    </source>
</reference>
<organism evidence="4 5">
    <name type="scientific">Dictyocaulus viviparus</name>
    <name type="common">Bovine lungworm</name>
    <dbReference type="NCBI Taxonomy" id="29172"/>
    <lineage>
        <taxon>Eukaryota</taxon>
        <taxon>Metazoa</taxon>
        <taxon>Ecdysozoa</taxon>
        <taxon>Nematoda</taxon>
        <taxon>Chromadorea</taxon>
        <taxon>Rhabditida</taxon>
        <taxon>Rhabditina</taxon>
        <taxon>Rhabditomorpha</taxon>
        <taxon>Strongyloidea</taxon>
        <taxon>Metastrongylidae</taxon>
        <taxon>Dictyocaulus</taxon>
    </lineage>
</organism>
<dbReference type="EMBL" id="KN716155">
    <property type="protein sequence ID" value="KJH53178.1"/>
    <property type="molecule type" value="Genomic_DNA"/>
</dbReference>
<feature type="domain" description="Myosin tail" evidence="3">
    <location>
        <begin position="9"/>
        <end position="262"/>
    </location>
</feature>
<dbReference type="OrthoDB" id="6108017at2759"/>
<accession>A0A0D8Y8N5</accession>
<evidence type="ECO:0000259" key="3">
    <source>
        <dbReference type="Pfam" id="PF01576"/>
    </source>
</evidence>
<feature type="coiled-coil region" evidence="2">
    <location>
        <begin position="44"/>
        <end position="197"/>
    </location>
</feature>
<sequence length="289" mass="33549">MRVEVETDTNDAKQIINQSTDALRLTGGISQKLTQQRKVQELENMDLLMNFNGLQEKYNKAETERIQMKENLESMEAKLEAEIRHNAEVVRVNNRLQTQLKSIREQIDAVQREKHQLDLDCKRREESVGELKRQSVDDANLIVKLQLNIRKLIERVTELEEELNTEKNARCKSERIRAELQADLSRIQQQMEETSGELVAQKHINSIRAEEVSNLQREIEKRSIDYESYISSMCSMQYMTISNLRTLSKQAASLEMEVNRILSARDAMLKLCYDSSSVKQADTNDENLT</sequence>
<keyword evidence="5" id="KW-1185">Reference proteome</keyword>
<dbReference type="SUPFAM" id="SSF90257">
    <property type="entry name" value="Myosin rod fragments"/>
    <property type="match status" value="1"/>
</dbReference>
<evidence type="ECO:0000313" key="4">
    <source>
        <dbReference type="EMBL" id="KJH53178.1"/>
    </source>
</evidence>
<evidence type="ECO:0000313" key="5">
    <source>
        <dbReference type="Proteomes" id="UP000053766"/>
    </source>
</evidence>
<reference evidence="4 5" key="1">
    <citation type="submission" date="2013-11" db="EMBL/GenBank/DDBJ databases">
        <title>Draft genome of the bovine lungworm Dictyocaulus viviparus.</title>
        <authorList>
            <person name="Mitreva M."/>
        </authorList>
    </citation>
    <scope>NUCLEOTIDE SEQUENCE [LARGE SCALE GENOMIC DNA]</scope>
    <source>
        <strain evidence="4 5">HannoverDv2000</strain>
    </source>
</reference>
<dbReference type="Pfam" id="PF01576">
    <property type="entry name" value="Myosin_tail_1"/>
    <property type="match status" value="1"/>
</dbReference>
<gene>
    <name evidence="4" type="ORF">DICVIV_00676</name>
</gene>
<dbReference type="GO" id="GO:0016459">
    <property type="term" value="C:myosin complex"/>
    <property type="evidence" value="ECO:0007669"/>
    <property type="project" value="InterPro"/>
</dbReference>
<evidence type="ECO:0000256" key="2">
    <source>
        <dbReference type="SAM" id="Coils"/>
    </source>
</evidence>
<dbReference type="InterPro" id="IPR002928">
    <property type="entry name" value="Myosin_tail"/>
</dbReference>
<protein>
    <recommendedName>
        <fullName evidence="3">Myosin tail domain-containing protein</fullName>
    </recommendedName>
</protein>
<proteinExistence type="predicted"/>
<dbReference type="AlphaFoldDB" id="A0A0D8Y8N5"/>